<keyword evidence="1" id="KW-0175">Coiled coil</keyword>
<feature type="coiled-coil region" evidence="1">
    <location>
        <begin position="2"/>
        <end position="36"/>
    </location>
</feature>
<dbReference type="AlphaFoldDB" id="A0A0F6SG17"/>
<reference evidence="2 3" key="1">
    <citation type="submission" date="2015-03" db="EMBL/GenBank/DDBJ databases">
        <title>Genome assembly of Sandaracinus amylolyticus DSM 53668.</title>
        <authorList>
            <person name="Sharma G."/>
            <person name="Subramanian S."/>
        </authorList>
    </citation>
    <scope>NUCLEOTIDE SEQUENCE [LARGE SCALE GENOMIC DNA]</scope>
    <source>
        <strain evidence="2 3">DSM 53668</strain>
    </source>
</reference>
<dbReference type="EMBL" id="CP011125">
    <property type="protein sequence ID" value="AKF07914.1"/>
    <property type="molecule type" value="Genomic_DNA"/>
</dbReference>
<dbReference type="STRING" id="927083.DB32_005063"/>
<accession>A0A0F6SG17</accession>
<evidence type="ECO:0000313" key="3">
    <source>
        <dbReference type="Proteomes" id="UP000034883"/>
    </source>
</evidence>
<evidence type="ECO:0000313" key="2">
    <source>
        <dbReference type="EMBL" id="AKF07914.1"/>
    </source>
</evidence>
<proteinExistence type="predicted"/>
<name>A0A0F6SG17_9BACT</name>
<organism evidence="2 3">
    <name type="scientific">Sandaracinus amylolyticus</name>
    <dbReference type="NCBI Taxonomy" id="927083"/>
    <lineage>
        <taxon>Bacteria</taxon>
        <taxon>Pseudomonadati</taxon>
        <taxon>Myxococcota</taxon>
        <taxon>Polyangia</taxon>
        <taxon>Polyangiales</taxon>
        <taxon>Sandaracinaceae</taxon>
        <taxon>Sandaracinus</taxon>
    </lineage>
</organism>
<sequence length="208" mass="22351">MNEELARLRDTLVQVVERLTRDVRALEREVESDHALATTLAALAGGTPDLPPLRARLVIVQPVRGTRIEDEIAELDAVSAELDARLESLRRESRRIDHALEPLLWNSDDAILTRTPGGRTLANSRGAPILDALATRAPGAGLFTLATGERLAGDALPHERAARGEAIDQLAVHLRAPGELVPTALVAVARPLPHGAGVAVFRARRAAR</sequence>
<protein>
    <submittedName>
        <fullName evidence="2">Uncharacterized protein</fullName>
    </submittedName>
</protein>
<evidence type="ECO:0000256" key="1">
    <source>
        <dbReference type="SAM" id="Coils"/>
    </source>
</evidence>
<gene>
    <name evidence="2" type="ORF">DB32_005063</name>
</gene>
<dbReference type="RefSeq" id="WP_053235117.1">
    <property type="nucleotide sequence ID" value="NZ_CP011125.1"/>
</dbReference>
<keyword evidence="3" id="KW-1185">Reference proteome</keyword>
<dbReference type="KEGG" id="samy:DB32_005063"/>
<dbReference type="Proteomes" id="UP000034883">
    <property type="component" value="Chromosome"/>
</dbReference>